<dbReference type="EMBL" id="MU864618">
    <property type="protein sequence ID" value="KAK4182723.1"/>
    <property type="molecule type" value="Genomic_DNA"/>
</dbReference>
<evidence type="ECO:0000256" key="1">
    <source>
        <dbReference type="SAM" id="MobiDB-lite"/>
    </source>
</evidence>
<feature type="compositionally biased region" description="Basic and acidic residues" evidence="1">
    <location>
        <begin position="301"/>
        <end position="317"/>
    </location>
</feature>
<feature type="region of interest" description="Disordered" evidence="1">
    <location>
        <begin position="822"/>
        <end position="860"/>
    </location>
</feature>
<keyword evidence="2" id="KW-0812">Transmembrane</keyword>
<evidence type="ECO:0000313" key="3">
    <source>
        <dbReference type="EMBL" id="KAK4182723.1"/>
    </source>
</evidence>
<protein>
    <submittedName>
        <fullName evidence="3">Uncharacterized protein</fullName>
    </submittedName>
</protein>
<accession>A0AAN7AD23</accession>
<evidence type="ECO:0000313" key="4">
    <source>
        <dbReference type="Proteomes" id="UP001302126"/>
    </source>
</evidence>
<organism evidence="3 4">
    <name type="scientific">Podospora australis</name>
    <dbReference type="NCBI Taxonomy" id="1536484"/>
    <lineage>
        <taxon>Eukaryota</taxon>
        <taxon>Fungi</taxon>
        <taxon>Dikarya</taxon>
        <taxon>Ascomycota</taxon>
        <taxon>Pezizomycotina</taxon>
        <taxon>Sordariomycetes</taxon>
        <taxon>Sordariomycetidae</taxon>
        <taxon>Sordariales</taxon>
        <taxon>Podosporaceae</taxon>
        <taxon>Podospora</taxon>
    </lineage>
</organism>
<proteinExistence type="predicted"/>
<feature type="compositionally biased region" description="Basic and acidic residues" evidence="1">
    <location>
        <begin position="155"/>
        <end position="181"/>
    </location>
</feature>
<feature type="compositionally biased region" description="Basic and acidic residues" evidence="1">
    <location>
        <begin position="138"/>
        <end position="148"/>
    </location>
</feature>
<dbReference type="Proteomes" id="UP001302126">
    <property type="component" value="Unassembled WGS sequence"/>
</dbReference>
<feature type="compositionally biased region" description="Basic residues" evidence="1">
    <location>
        <begin position="287"/>
        <end position="300"/>
    </location>
</feature>
<sequence>MLPIIARQKQLLLVSSRWRGSCLRGGYLPAPQHSYLNSSCSFFSVCCAGSSVGRAANFQSGPRHPPSRPQLHSVLLSPSRGLVPIPNSGSLRYLPSSKSYRSAFSTTASALLADGNGTPKDSDTFDVTLNSLVEKLNQEAEKHSMKAEVRRKKRERAEARSRDKQRREEERELLLLKKEQEQEQQSPPVKQQEDQEQQSSTPPRQPEPPNETIIEKLRKIANMGSQSSPQEKRRLQAEKKTSKAERKEPRKAAREQKKLESVTGMQTTKAGESTDPVALTEREQRKRERKQQKKLLRKEKKKLELEEELKTQKRMQAEEENEDEVMDDGIWTDEALPVRTKGASKADVPEKREEHLVENVKYKRGGILRSQPTLSDEAKEEHKLLRRKHLDVKMARAKSRRYGQSGYFRARSAADSVENRDDEGLVYEAYKLYYDALAAGEIINMDDLREKQEISKKDEISEEELEDEEEGLKLKIRKEMQEFDEQVKRHSRGLSSLRDVLTLIYSNEKALQDLGPKKKLGKRVLPASTTDTEAGIMAFDPQTSIEKVSQSMKTREMKFIDILFTTSSTQSSLPLTTIFTPPASCASSQWTYTSHISRTEPWREEFINSVVRTGANEDCQPSQTWAYSQSYSPGICFSGMSIASFSTTSEFGEGATTWGANCCQSFIRTPTVIPSVVTYDSTRTTLVSQIFPTTVSSLAIGHEPITVLWQESDLTAFPSQLSAQLRMTMDAYEAGEKLLTTKVETSVWREYSTRLYVSLLPVRTPSTTNTSTGNNGAPVVGLDPPGPKLPSGAIVGIVIGGIIALLVFGLGLWCIVRKRRQGGRTHNPEGSGLEPRSELYEGAPVPELGAGNRNIGDHSLTTEKKYGTAELGEGQVKGHELETGYAIHPMGHGSLARHQSASQNLRSTIHLLVGESIHPLALAPQLLHKLGHR</sequence>
<comment type="caution">
    <text evidence="3">The sequence shown here is derived from an EMBL/GenBank/DDBJ whole genome shotgun (WGS) entry which is preliminary data.</text>
</comment>
<feature type="compositionally biased region" description="Basic and acidic residues" evidence="1">
    <location>
        <begin position="230"/>
        <end position="260"/>
    </location>
</feature>
<dbReference type="AlphaFoldDB" id="A0AAN7AD23"/>
<feature type="transmembrane region" description="Helical" evidence="2">
    <location>
        <begin position="793"/>
        <end position="816"/>
    </location>
</feature>
<evidence type="ECO:0000256" key="2">
    <source>
        <dbReference type="SAM" id="Phobius"/>
    </source>
</evidence>
<name>A0AAN7AD23_9PEZI</name>
<reference evidence="3" key="1">
    <citation type="journal article" date="2023" name="Mol. Phylogenet. Evol.">
        <title>Genome-scale phylogeny and comparative genomics of the fungal order Sordariales.</title>
        <authorList>
            <person name="Hensen N."/>
            <person name="Bonometti L."/>
            <person name="Westerberg I."/>
            <person name="Brannstrom I.O."/>
            <person name="Guillou S."/>
            <person name="Cros-Aarteil S."/>
            <person name="Calhoun S."/>
            <person name="Haridas S."/>
            <person name="Kuo A."/>
            <person name="Mondo S."/>
            <person name="Pangilinan J."/>
            <person name="Riley R."/>
            <person name="LaButti K."/>
            <person name="Andreopoulos B."/>
            <person name="Lipzen A."/>
            <person name="Chen C."/>
            <person name="Yan M."/>
            <person name="Daum C."/>
            <person name="Ng V."/>
            <person name="Clum A."/>
            <person name="Steindorff A."/>
            <person name="Ohm R.A."/>
            <person name="Martin F."/>
            <person name="Silar P."/>
            <person name="Natvig D.O."/>
            <person name="Lalanne C."/>
            <person name="Gautier V."/>
            <person name="Ament-Velasquez S.L."/>
            <person name="Kruys A."/>
            <person name="Hutchinson M.I."/>
            <person name="Powell A.J."/>
            <person name="Barry K."/>
            <person name="Miller A.N."/>
            <person name="Grigoriev I.V."/>
            <person name="Debuchy R."/>
            <person name="Gladieux P."/>
            <person name="Hiltunen Thoren M."/>
            <person name="Johannesson H."/>
        </authorList>
    </citation>
    <scope>NUCLEOTIDE SEQUENCE</scope>
    <source>
        <strain evidence="3">PSN309</strain>
    </source>
</reference>
<keyword evidence="2" id="KW-1133">Transmembrane helix</keyword>
<gene>
    <name evidence="3" type="ORF">QBC35DRAFT_536275</name>
</gene>
<keyword evidence="4" id="KW-1185">Reference proteome</keyword>
<reference evidence="3" key="2">
    <citation type="submission" date="2023-05" db="EMBL/GenBank/DDBJ databases">
        <authorList>
            <consortium name="Lawrence Berkeley National Laboratory"/>
            <person name="Steindorff A."/>
            <person name="Hensen N."/>
            <person name="Bonometti L."/>
            <person name="Westerberg I."/>
            <person name="Brannstrom I.O."/>
            <person name="Guillou S."/>
            <person name="Cros-Aarteil S."/>
            <person name="Calhoun S."/>
            <person name="Haridas S."/>
            <person name="Kuo A."/>
            <person name="Mondo S."/>
            <person name="Pangilinan J."/>
            <person name="Riley R."/>
            <person name="Labutti K."/>
            <person name="Andreopoulos B."/>
            <person name="Lipzen A."/>
            <person name="Chen C."/>
            <person name="Yanf M."/>
            <person name="Daum C."/>
            <person name="Ng V."/>
            <person name="Clum A."/>
            <person name="Ohm R."/>
            <person name="Martin F."/>
            <person name="Silar P."/>
            <person name="Natvig D."/>
            <person name="Lalanne C."/>
            <person name="Gautier V."/>
            <person name="Ament-Velasquez S.L."/>
            <person name="Kruys A."/>
            <person name="Hutchinson M.I."/>
            <person name="Powell A.J."/>
            <person name="Barry K."/>
            <person name="Miller A.N."/>
            <person name="Grigoriev I.V."/>
            <person name="Debuchy R."/>
            <person name="Gladieux P."/>
            <person name="Thoren M.H."/>
            <person name="Johannesson H."/>
        </authorList>
    </citation>
    <scope>NUCLEOTIDE SEQUENCE</scope>
    <source>
        <strain evidence="3">PSN309</strain>
    </source>
</reference>
<feature type="region of interest" description="Disordered" evidence="1">
    <location>
        <begin position="138"/>
        <end position="325"/>
    </location>
</feature>
<keyword evidence="2" id="KW-0472">Membrane</keyword>